<dbReference type="PANTHER" id="PTHR44051">
    <property type="entry name" value="GLUTATHIONE S-TRANSFERASE-RELATED"/>
    <property type="match status" value="1"/>
</dbReference>
<dbReference type="Gene3D" id="3.40.30.10">
    <property type="entry name" value="Glutaredoxin"/>
    <property type="match status" value="1"/>
</dbReference>
<dbReference type="InterPro" id="IPR036282">
    <property type="entry name" value="Glutathione-S-Trfase_C_sf"/>
</dbReference>
<dbReference type="OrthoDB" id="7583243at2"/>
<gene>
    <name evidence="3" type="ORF">XH99_34915</name>
</gene>
<dbReference type="PROSITE" id="PS50404">
    <property type="entry name" value="GST_NTER"/>
    <property type="match status" value="1"/>
</dbReference>
<dbReference type="InterPro" id="IPR040079">
    <property type="entry name" value="Glutathione_S-Trfase"/>
</dbReference>
<dbReference type="SUPFAM" id="SSF52833">
    <property type="entry name" value="Thioredoxin-like"/>
    <property type="match status" value="1"/>
</dbReference>
<protein>
    <submittedName>
        <fullName evidence="3">Glutathione S-transferase</fullName>
    </submittedName>
</protein>
<sequence length="210" mass="23000">MKLFFAPGSSSLLPHIVLHEAAVPFEPIRIDEHTKAISGGGDYRTVNPLGYVPALLLDDGTLLTEGAAIVQYVADLVPGKKLAPPNGTIERVKLQAWLNFFASEMHKGGFSPLFYEGVPEQGRAVFRARLRARFTYLDGHLSLNEYLMGGDYSVADAHFFVISNWASWVDFDLSPYSSVLAHRQRVGSRPAVAAALTAEGLVPWPAKQPH</sequence>
<reference evidence="3 4" key="1">
    <citation type="submission" date="2015-04" db="EMBL/GenBank/DDBJ databases">
        <title>Comparative genomics of rhizobia nodulating Arachis hypogaea in China.</title>
        <authorList>
            <person name="Li Y."/>
        </authorList>
    </citation>
    <scope>NUCLEOTIDE SEQUENCE [LARGE SCALE GENOMIC DNA]</scope>
    <source>
        <strain evidence="3 4">CCBAU 51757</strain>
    </source>
</reference>
<organism evidence="3 4">
    <name type="scientific">Bradyrhizobium nanningense</name>
    <dbReference type="NCBI Taxonomy" id="1325118"/>
    <lineage>
        <taxon>Bacteria</taxon>
        <taxon>Pseudomonadati</taxon>
        <taxon>Pseudomonadota</taxon>
        <taxon>Alphaproteobacteria</taxon>
        <taxon>Hyphomicrobiales</taxon>
        <taxon>Nitrobacteraceae</taxon>
        <taxon>Bradyrhizobium</taxon>
    </lineage>
</organism>
<accession>A0A4Q0RV21</accession>
<dbReference type="InterPro" id="IPR010987">
    <property type="entry name" value="Glutathione-S-Trfase_C-like"/>
</dbReference>
<comment type="caution">
    <text evidence="3">The sequence shown here is derived from an EMBL/GenBank/DDBJ whole genome shotgun (WGS) entry which is preliminary data.</text>
</comment>
<keyword evidence="3" id="KW-0808">Transferase</keyword>
<dbReference type="SFLD" id="SFLDG01150">
    <property type="entry name" value="Main.1:_Beta-like"/>
    <property type="match status" value="1"/>
</dbReference>
<name>A0A4Q0RV21_9BRAD</name>
<dbReference type="InterPro" id="IPR036249">
    <property type="entry name" value="Thioredoxin-like_sf"/>
</dbReference>
<dbReference type="NCBIfam" id="NF007831">
    <property type="entry name" value="PRK10542.1"/>
    <property type="match status" value="1"/>
</dbReference>
<proteinExistence type="predicted"/>
<evidence type="ECO:0000313" key="3">
    <source>
        <dbReference type="EMBL" id="RXH22184.1"/>
    </source>
</evidence>
<dbReference type="SUPFAM" id="SSF47616">
    <property type="entry name" value="GST C-terminal domain-like"/>
    <property type="match status" value="1"/>
</dbReference>
<dbReference type="AlphaFoldDB" id="A0A4Q0RV21"/>
<dbReference type="EMBL" id="LBJQ01000093">
    <property type="protein sequence ID" value="RXH22184.1"/>
    <property type="molecule type" value="Genomic_DNA"/>
</dbReference>
<evidence type="ECO:0000259" key="1">
    <source>
        <dbReference type="PROSITE" id="PS50404"/>
    </source>
</evidence>
<feature type="domain" description="GST C-terminal" evidence="2">
    <location>
        <begin position="87"/>
        <end position="209"/>
    </location>
</feature>
<dbReference type="CDD" id="cd03188">
    <property type="entry name" value="GST_C_Beta"/>
    <property type="match status" value="1"/>
</dbReference>
<dbReference type="GO" id="GO:0016740">
    <property type="term" value="F:transferase activity"/>
    <property type="evidence" value="ECO:0007669"/>
    <property type="project" value="UniProtKB-KW"/>
</dbReference>
<dbReference type="PROSITE" id="PS50405">
    <property type="entry name" value="GST_CTER"/>
    <property type="match status" value="1"/>
</dbReference>
<dbReference type="PANTHER" id="PTHR44051:SF8">
    <property type="entry name" value="GLUTATHIONE S-TRANSFERASE GSTA"/>
    <property type="match status" value="1"/>
</dbReference>
<dbReference type="InterPro" id="IPR004045">
    <property type="entry name" value="Glutathione_S-Trfase_N"/>
</dbReference>
<dbReference type="CDD" id="cd03057">
    <property type="entry name" value="GST_N_Beta"/>
    <property type="match status" value="1"/>
</dbReference>
<dbReference type="SFLD" id="SFLDS00019">
    <property type="entry name" value="Glutathione_Transferase_(cytos"/>
    <property type="match status" value="1"/>
</dbReference>
<dbReference type="InterPro" id="IPR004046">
    <property type="entry name" value="GST_C"/>
</dbReference>
<dbReference type="Proteomes" id="UP000289546">
    <property type="component" value="Unassembled WGS sequence"/>
</dbReference>
<evidence type="ECO:0000259" key="2">
    <source>
        <dbReference type="PROSITE" id="PS50405"/>
    </source>
</evidence>
<dbReference type="SFLD" id="SFLDG00358">
    <property type="entry name" value="Main_(cytGST)"/>
    <property type="match status" value="1"/>
</dbReference>
<keyword evidence="4" id="KW-1185">Reference proteome</keyword>
<dbReference type="Pfam" id="PF14497">
    <property type="entry name" value="GST_C_3"/>
    <property type="match status" value="1"/>
</dbReference>
<feature type="domain" description="GST N-terminal" evidence="1">
    <location>
        <begin position="1"/>
        <end position="81"/>
    </location>
</feature>
<dbReference type="RefSeq" id="WP_128922452.1">
    <property type="nucleotide sequence ID" value="NZ_LBJC01000031.1"/>
</dbReference>
<dbReference type="Pfam" id="PF13409">
    <property type="entry name" value="GST_N_2"/>
    <property type="match status" value="1"/>
</dbReference>
<dbReference type="Gene3D" id="1.20.1050.10">
    <property type="match status" value="1"/>
</dbReference>
<evidence type="ECO:0000313" key="4">
    <source>
        <dbReference type="Proteomes" id="UP000289546"/>
    </source>
</evidence>